<feature type="signal peptide" evidence="1">
    <location>
        <begin position="1"/>
        <end position="15"/>
    </location>
</feature>
<keyword evidence="3" id="KW-1185">Reference proteome</keyword>
<dbReference type="RefSeq" id="WP_170142230.1">
    <property type="nucleotide sequence ID" value="NZ_QPJY01000020.1"/>
</dbReference>
<protein>
    <recommendedName>
        <fullName evidence="4">Outer membrane lipoprotein-sorting protein</fullName>
    </recommendedName>
</protein>
<organism evidence="2 3">
    <name type="scientific">Thioalbus denitrificans</name>
    <dbReference type="NCBI Taxonomy" id="547122"/>
    <lineage>
        <taxon>Bacteria</taxon>
        <taxon>Pseudomonadati</taxon>
        <taxon>Pseudomonadota</taxon>
        <taxon>Gammaproteobacteria</taxon>
        <taxon>Chromatiales</taxon>
        <taxon>Ectothiorhodospiraceae</taxon>
        <taxon>Thioalbus</taxon>
    </lineage>
</organism>
<sequence length="261" mass="28479">MALMCCILASSLALAGAAPGCGRAERALRIEYRVHDAALAEGYRRSGAPAEVRGPERRVLILRGAQRWEHLAGRYWILDTRRLKRESAALVLRGLAESPVHLGRNGSPAPELPHRIEERETIRIDTPGFSLEYEPGKGRGRLLPGSRESTAGPSAWTGIPALAQRAAGLVAEQLALVPLGEGRVAGYRCRRLATGERNGERMTTCIADIGGHEVPLEIRLERAAGDYVETALRVNEDACAADALFTLPVELRRDQESDRHE</sequence>
<dbReference type="AlphaFoldDB" id="A0A369BK49"/>
<accession>A0A369BK49</accession>
<gene>
    <name evidence="2" type="ORF">DFQ59_12013</name>
</gene>
<comment type="caution">
    <text evidence="2">The sequence shown here is derived from an EMBL/GenBank/DDBJ whole genome shotgun (WGS) entry which is preliminary data.</text>
</comment>
<name>A0A369BK49_9GAMM</name>
<keyword evidence="1" id="KW-0732">Signal</keyword>
<evidence type="ECO:0000313" key="3">
    <source>
        <dbReference type="Proteomes" id="UP000252707"/>
    </source>
</evidence>
<dbReference type="EMBL" id="QPJY01000020">
    <property type="protein sequence ID" value="RCX21972.1"/>
    <property type="molecule type" value="Genomic_DNA"/>
</dbReference>
<evidence type="ECO:0000313" key="2">
    <source>
        <dbReference type="EMBL" id="RCX21972.1"/>
    </source>
</evidence>
<reference evidence="2 3" key="1">
    <citation type="submission" date="2018-07" db="EMBL/GenBank/DDBJ databases">
        <title>Genomic Encyclopedia of Type Strains, Phase IV (KMG-IV): sequencing the most valuable type-strain genomes for metagenomic binning, comparative biology and taxonomic classification.</title>
        <authorList>
            <person name="Goeker M."/>
        </authorList>
    </citation>
    <scope>NUCLEOTIDE SEQUENCE [LARGE SCALE GENOMIC DNA]</scope>
    <source>
        <strain evidence="2 3">DSM 26407</strain>
    </source>
</reference>
<evidence type="ECO:0008006" key="4">
    <source>
        <dbReference type="Google" id="ProtNLM"/>
    </source>
</evidence>
<evidence type="ECO:0000256" key="1">
    <source>
        <dbReference type="SAM" id="SignalP"/>
    </source>
</evidence>
<feature type="chain" id="PRO_5016917950" description="Outer membrane lipoprotein-sorting protein" evidence="1">
    <location>
        <begin position="16"/>
        <end position="261"/>
    </location>
</feature>
<proteinExistence type="predicted"/>
<dbReference type="Proteomes" id="UP000252707">
    <property type="component" value="Unassembled WGS sequence"/>
</dbReference>